<dbReference type="InterPro" id="IPR001264">
    <property type="entry name" value="Glyco_trans_51"/>
</dbReference>
<keyword evidence="33" id="KW-1185">Reference proteome</keyword>
<evidence type="ECO:0000313" key="33">
    <source>
        <dbReference type="Proteomes" id="UP000032160"/>
    </source>
</evidence>
<dbReference type="AlphaFoldDB" id="X5MAK2"/>
<evidence type="ECO:0000256" key="1">
    <source>
        <dbReference type="ARBA" id="ARBA00004249"/>
    </source>
</evidence>
<evidence type="ECO:0000256" key="22">
    <source>
        <dbReference type="ARBA" id="ARBA00023316"/>
    </source>
</evidence>
<name>X5MAK2_9HYPH</name>
<dbReference type="HOGENOM" id="CLU_006354_2_4_5"/>
<comment type="catalytic activity">
    <reaction evidence="23">
        <text>Preferential cleavage: (Ac)2-L-Lys-D-Ala-|-D-Ala. Also transpeptidation of peptidyl-alanyl moieties that are N-acyl substituents of D-alanine.</text>
        <dbReference type="EC" id="3.4.16.4"/>
    </reaction>
</comment>
<evidence type="ECO:0000256" key="15">
    <source>
        <dbReference type="ARBA" id="ARBA00022960"/>
    </source>
</evidence>
<sequence length="830" mass="90583">MMRILAYLGVAGVVLVAGVALGVAFLLWSFSQDLPPHDQLAHYEPPVMTRAHAGDGSLIAEFARERRLYVPITAIPKDLINAFLSAEDKNFFDHEGVDIFGVLRATVSNVANYVNNRRLEGASTITQQVAKNFLLTNEVSFERKIKEALLARRIETAYSKERILELYLNEIYLGLGSYGVAAAALNYFGKSLDELTLGEMAYLAALPKAPNNYHPFRQRERAVARRNWVLSRMTENEWITPFEASVARAEPFNITPRPSGAQIVETQFFVEEVRRRAISMYDEEKIYDGGLSVRTTLDTNLQAIIRSALRETLVAYDQRHGWRGAFASMDAATDWTADWPKALVGMDTARDLAPWRLAVVLDVTAEGAEIGLRPDVDEAGRMVDPGETGYIPLSEVTWARASTNNRKTGPEITDATQVLNRGDVIWVTPTVAEDGSSGQAQFALRQIPEVNGAVVAIDPHTGRVLALVGGFSYQLSEFNRATQAVRQPGSSFKPFVYAAALDNGYTPSSLVLDAPFVIEQGPGLALWKPENYSRTFYGPSTLRLGLEKSRNVMTVRLAQAVGMEKVSEYARRFGIMDDMMPVLSMSLGAGETTLLKLTNAYGMLVNGGKKIEPVLIDRIQDRYGRTIYRHDVRECLGCAANEWAGQASPSISDTRERVIDPRTAYQVVSMLRGVVQRGTGRTIASIGKPLAGKTGTTNREQDAWFVGFSPDLALGVFVGFDEPKPMGRGETGGGLAAPVFRDVMREALADKPAIPFRIPPGVTLVRVNGKSGLIARPGSDGAILEAFKAGTEPRAPSQVLRGTTTDTFASGNNTPPPPVPTLGTGTGGLY</sequence>
<evidence type="ECO:0000256" key="5">
    <source>
        <dbReference type="ARBA" id="ARBA00012448"/>
    </source>
</evidence>
<dbReference type="GO" id="GO:0009252">
    <property type="term" value="P:peptidoglycan biosynthetic process"/>
    <property type="evidence" value="ECO:0007669"/>
    <property type="project" value="UniProtKB-UniPathway"/>
</dbReference>
<dbReference type="InterPro" id="IPR001460">
    <property type="entry name" value="PCN-bd_Tpept"/>
</dbReference>
<evidence type="ECO:0000256" key="20">
    <source>
        <dbReference type="ARBA" id="ARBA00023251"/>
    </source>
</evidence>
<evidence type="ECO:0000256" key="14">
    <source>
        <dbReference type="ARBA" id="ARBA00022801"/>
    </source>
</evidence>
<feature type="domain" description="Glycosyl transferase family 51" evidence="30">
    <location>
        <begin position="56"/>
        <end position="233"/>
    </location>
</feature>
<dbReference type="GO" id="GO:0046677">
    <property type="term" value="P:response to antibiotic"/>
    <property type="evidence" value="ECO:0007669"/>
    <property type="project" value="UniProtKB-KW"/>
</dbReference>
<evidence type="ECO:0000259" key="30">
    <source>
        <dbReference type="Pfam" id="PF00912"/>
    </source>
</evidence>
<evidence type="ECO:0000256" key="16">
    <source>
        <dbReference type="ARBA" id="ARBA00022968"/>
    </source>
</evidence>
<dbReference type="Proteomes" id="UP000032160">
    <property type="component" value="Chromosome I"/>
</dbReference>
<keyword evidence="16" id="KW-0735">Signal-anchor</keyword>
<dbReference type="GO" id="GO:0008955">
    <property type="term" value="F:peptidoglycan glycosyltransferase activity"/>
    <property type="evidence" value="ECO:0007669"/>
    <property type="project" value="UniProtKB-EC"/>
</dbReference>
<dbReference type="UniPathway" id="UPA00219"/>
<dbReference type="GO" id="GO:0008658">
    <property type="term" value="F:penicillin binding"/>
    <property type="evidence" value="ECO:0007669"/>
    <property type="project" value="InterPro"/>
</dbReference>
<evidence type="ECO:0000256" key="10">
    <source>
        <dbReference type="ARBA" id="ARBA00022670"/>
    </source>
</evidence>
<reference evidence="32 33" key="1">
    <citation type="journal article" date="2014" name="Front. Genet.">
        <title>Genome and metabolic network of "Candidatus Phaeomarinobacter ectocarpi" Ec32, a new candidate genus of Alphaproteobacteria frequently associated with brown algae.</title>
        <authorList>
            <person name="Dittami S.M."/>
            <person name="Barbeyron T."/>
            <person name="Boyen C."/>
            <person name="Cambefort J."/>
            <person name="Collet G."/>
            <person name="Delage L."/>
            <person name="Gobet A."/>
            <person name="Groisillier A."/>
            <person name="Leblanc C."/>
            <person name="Michel G."/>
            <person name="Scornet D."/>
            <person name="Siegel A."/>
            <person name="Tapia J.E."/>
            <person name="Tonon T."/>
        </authorList>
    </citation>
    <scope>NUCLEOTIDE SEQUENCE [LARGE SCALE GENOMIC DNA]</scope>
    <source>
        <strain evidence="32 33">Ec32</strain>
    </source>
</reference>
<keyword evidence="13 28" id="KW-0812">Transmembrane</keyword>
<keyword evidence="14" id="KW-0378">Hydrolase</keyword>
<dbReference type="NCBIfam" id="TIGR02074">
    <property type="entry name" value="PBP_1a_fam"/>
    <property type="match status" value="1"/>
</dbReference>
<evidence type="ECO:0000256" key="21">
    <source>
        <dbReference type="ARBA" id="ARBA00023268"/>
    </source>
</evidence>
<evidence type="ECO:0000259" key="31">
    <source>
        <dbReference type="Pfam" id="PF17092"/>
    </source>
</evidence>
<keyword evidence="22" id="KW-0961">Cell wall biogenesis/degradation</keyword>
<keyword evidence="19 28" id="KW-0472">Membrane</keyword>
<evidence type="ECO:0000256" key="28">
    <source>
        <dbReference type="SAM" id="Phobius"/>
    </source>
</evidence>
<dbReference type="Gene3D" id="3.40.710.10">
    <property type="entry name" value="DD-peptidase/beta-lactamase superfamily"/>
    <property type="match status" value="2"/>
</dbReference>
<keyword evidence="8" id="KW-0997">Cell inner membrane</keyword>
<evidence type="ECO:0000259" key="29">
    <source>
        <dbReference type="Pfam" id="PF00905"/>
    </source>
</evidence>
<evidence type="ECO:0000256" key="2">
    <source>
        <dbReference type="ARBA" id="ARBA00004752"/>
    </source>
</evidence>
<evidence type="ECO:0000256" key="23">
    <source>
        <dbReference type="ARBA" id="ARBA00034000"/>
    </source>
</evidence>
<dbReference type="GO" id="GO:0009002">
    <property type="term" value="F:serine-type D-Ala-D-Ala carboxypeptidase activity"/>
    <property type="evidence" value="ECO:0007669"/>
    <property type="project" value="UniProtKB-EC"/>
</dbReference>
<organism evidence="32 33">
    <name type="scientific">Candidatus Phaeomarinibacter ectocarpi</name>
    <dbReference type="NCBI Taxonomy" id="1458461"/>
    <lineage>
        <taxon>Bacteria</taxon>
        <taxon>Pseudomonadati</taxon>
        <taxon>Pseudomonadota</taxon>
        <taxon>Alphaproteobacteria</taxon>
        <taxon>Hyphomicrobiales</taxon>
        <taxon>Parvibaculaceae</taxon>
        <taxon>Candidatus Phaeomarinibacter</taxon>
    </lineage>
</organism>
<comment type="pathway">
    <text evidence="26">Glycan biosynthesis.</text>
</comment>
<dbReference type="GO" id="GO:0030288">
    <property type="term" value="C:outer membrane-bounded periplasmic space"/>
    <property type="evidence" value="ECO:0007669"/>
    <property type="project" value="TreeGrafter"/>
</dbReference>
<keyword evidence="15" id="KW-0133">Cell shape</keyword>
<feature type="compositionally biased region" description="Polar residues" evidence="27">
    <location>
        <begin position="800"/>
        <end position="810"/>
    </location>
</feature>
<keyword evidence="11 32" id="KW-0328">Glycosyltransferase</keyword>
<evidence type="ECO:0000256" key="18">
    <source>
        <dbReference type="ARBA" id="ARBA00022989"/>
    </source>
</evidence>
<accession>X5MAK2</accession>
<dbReference type="STRING" id="1458461.BN1012_Phect2705"/>
<dbReference type="SUPFAM" id="SSF53955">
    <property type="entry name" value="Lysozyme-like"/>
    <property type="match status" value="1"/>
</dbReference>
<dbReference type="EMBL" id="HG966617">
    <property type="protein sequence ID" value="CDO60918.1"/>
    <property type="molecule type" value="Genomic_DNA"/>
</dbReference>
<dbReference type="RefSeq" id="WP_043948846.1">
    <property type="nucleotide sequence ID" value="NZ_HG966617.1"/>
</dbReference>
<evidence type="ECO:0000256" key="8">
    <source>
        <dbReference type="ARBA" id="ARBA00022519"/>
    </source>
</evidence>
<evidence type="ECO:0000256" key="17">
    <source>
        <dbReference type="ARBA" id="ARBA00022984"/>
    </source>
</evidence>
<evidence type="ECO:0000256" key="7">
    <source>
        <dbReference type="ARBA" id="ARBA00022475"/>
    </source>
</evidence>
<dbReference type="InterPro" id="IPR036950">
    <property type="entry name" value="PBP_transglycosylase"/>
</dbReference>
<dbReference type="PANTHER" id="PTHR32282">
    <property type="entry name" value="BINDING PROTEIN TRANSPEPTIDASE, PUTATIVE-RELATED"/>
    <property type="match status" value="1"/>
</dbReference>
<evidence type="ECO:0000256" key="4">
    <source>
        <dbReference type="ARBA" id="ARBA00007739"/>
    </source>
</evidence>
<comment type="pathway">
    <text evidence="2">Cell wall biogenesis; peptidoglycan biosynthesis.</text>
</comment>
<keyword evidence="17" id="KW-0573">Peptidoglycan synthesis</keyword>
<evidence type="ECO:0000256" key="9">
    <source>
        <dbReference type="ARBA" id="ARBA00022645"/>
    </source>
</evidence>
<dbReference type="GO" id="GO:0071555">
    <property type="term" value="P:cell wall organization"/>
    <property type="evidence" value="ECO:0007669"/>
    <property type="project" value="UniProtKB-KW"/>
</dbReference>
<dbReference type="InterPro" id="IPR050396">
    <property type="entry name" value="Glycosyltr_51/Transpeptidase"/>
</dbReference>
<evidence type="ECO:0000256" key="26">
    <source>
        <dbReference type="ARBA" id="ARBA00060592"/>
    </source>
</evidence>
<comment type="catalytic activity">
    <reaction evidence="25">
        <text>[GlcNAc-(1-&gt;4)-Mur2Ac(oyl-L-Ala-gamma-D-Glu-L-Lys-D-Ala-D-Ala)](n)-di-trans,octa-cis-undecaprenyl diphosphate + beta-D-GlcNAc-(1-&gt;4)-Mur2Ac(oyl-L-Ala-gamma-D-Glu-L-Lys-D-Ala-D-Ala)-di-trans,octa-cis-undecaprenyl diphosphate = [GlcNAc-(1-&gt;4)-Mur2Ac(oyl-L-Ala-gamma-D-Glu-L-Lys-D-Ala-D-Ala)](n+1)-di-trans,octa-cis-undecaprenyl diphosphate + di-trans,octa-cis-undecaprenyl diphosphate + H(+)</text>
        <dbReference type="Rhea" id="RHEA:23708"/>
        <dbReference type="Rhea" id="RHEA-COMP:9602"/>
        <dbReference type="Rhea" id="RHEA-COMP:9603"/>
        <dbReference type="ChEBI" id="CHEBI:15378"/>
        <dbReference type="ChEBI" id="CHEBI:58405"/>
        <dbReference type="ChEBI" id="CHEBI:60033"/>
        <dbReference type="ChEBI" id="CHEBI:78435"/>
        <dbReference type="EC" id="2.4.99.28"/>
    </reaction>
</comment>
<keyword evidence="7" id="KW-1003">Cell membrane</keyword>
<protein>
    <recommendedName>
        <fullName evidence="6">Penicillin-binding protein 1A</fullName>
        <ecNumber evidence="24">2.4.99.28</ecNumber>
        <ecNumber evidence="5">3.4.16.4</ecNumber>
    </recommendedName>
</protein>
<feature type="domain" description="Penicillin-binding protein transpeptidase" evidence="29">
    <location>
        <begin position="452"/>
        <end position="744"/>
    </location>
</feature>
<keyword evidence="21" id="KW-0511">Multifunctional enzyme</keyword>
<proteinExistence type="inferred from homology"/>
<evidence type="ECO:0000256" key="12">
    <source>
        <dbReference type="ARBA" id="ARBA00022679"/>
    </source>
</evidence>
<comment type="similarity">
    <text evidence="4">In the N-terminal section; belongs to the glycosyltransferase 51 family.</text>
</comment>
<keyword evidence="9" id="KW-0121">Carboxypeptidase</keyword>
<dbReference type="Pfam" id="PF00912">
    <property type="entry name" value="Transgly"/>
    <property type="match status" value="1"/>
</dbReference>
<feature type="domain" description="Penicillin-binding protein OB-like" evidence="31">
    <location>
        <begin position="322"/>
        <end position="450"/>
    </location>
</feature>
<evidence type="ECO:0000256" key="13">
    <source>
        <dbReference type="ARBA" id="ARBA00022692"/>
    </source>
</evidence>
<comment type="subcellular location">
    <subcellularLocation>
        <location evidence="1">Cell inner membrane</location>
        <topology evidence="1">Single-pass type II membrane protein</topology>
    </subcellularLocation>
</comment>
<dbReference type="InterPro" id="IPR012338">
    <property type="entry name" value="Beta-lactam/transpept-like"/>
</dbReference>
<dbReference type="EC" id="3.4.16.4" evidence="5"/>
<dbReference type="EC" id="2.4.99.28" evidence="24"/>
<dbReference type="Pfam" id="PF00905">
    <property type="entry name" value="Transpeptidase"/>
    <property type="match status" value="1"/>
</dbReference>
<dbReference type="Pfam" id="PF17092">
    <property type="entry name" value="PCB_OB"/>
    <property type="match status" value="1"/>
</dbReference>
<dbReference type="GO" id="GO:0005886">
    <property type="term" value="C:plasma membrane"/>
    <property type="evidence" value="ECO:0007669"/>
    <property type="project" value="UniProtKB-SubCell"/>
</dbReference>
<dbReference type="GO" id="GO:0006508">
    <property type="term" value="P:proteolysis"/>
    <property type="evidence" value="ECO:0007669"/>
    <property type="project" value="UniProtKB-KW"/>
</dbReference>
<dbReference type="GO" id="GO:0008360">
    <property type="term" value="P:regulation of cell shape"/>
    <property type="evidence" value="ECO:0007669"/>
    <property type="project" value="UniProtKB-KW"/>
</dbReference>
<dbReference type="InterPro" id="IPR031376">
    <property type="entry name" value="PCB_OB"/>
</dbReference>
<evidence type="ECO:0000256" key="6">
    <source>
        <dbReference type="ARBA" id="ARBA00018638"/>
    </source>
</evidence>
<dbReference type="PATRIC" id="fig|1458461.3.peg.2711"/>
<dbReference type="PANTHER" id="PTHR32282:SF27">
    <property type="entry name" value="PENICILLIN-BINDING PROTEIN 1A"/>
    <property type="match status" value="1"/>
</dbReference>
<feature type="region of interest" description="Disordered" evidence="27">
    <location>
        <begin position="792"/>
        <end position="830"/>
    </location>
</feature>
<dbReference type="KEGG" id="pect:BN1012_Phect2705"/>
<keyword evidence="10" id="KW-0645">Protease</keyword>
<evidence type="ECO:0000256" key="3">
    <source>
        <dbReference type="ARBA" id="ARBA00007090"/>
    </source>
</evidence>
<evidence type="ECO:0000256" key="24">
    <source>
        <dbReference type="ARBA" id="ARBA00044770"/>
    </source>
</evidence>
<dbReference type="InterPro" id="IPR023346">
    <property type="entry name" value="Lysozyme-like_dom_sf"/>
</dbReference>
<keyword evidence="18 28" id="KW-1133">Transmembrane helix</keyword>
<dbReference type="OrthoDB" id="9766909at2"/>
<dbReference type="Gene3D" id="1.10.3810.10">
    <property type="entry name" value="Biosynthetic peptidoglycan transglycosylase-like"/>
    <property type="match status" value="1"/>
</dbReference>
<dbReference type="FunFam" id="1.10.3810.10:FF:000003">
    <property type="entry name" value="Penicillin-binding protein 1a"/>
    <property type="match status" value="1"/>
</dbReference>
<evidence type="ECO:0000256" key="27">
    <source>
        <dbReference type="SAM" id="MobiDB-lite"/>
    </source>
</evidence>
<gene>
    <name evidence="32" type="ORF">BN1012_Phect2705</name>
</gene>
<evidence type="ECO:0000256" key="25">
    <source>
        <dbReference type="ARBA" id="ARBA00049902"/>
    </source>
</evidence>
<feature type="transmembrane region" description="Helical" evidence="28">
    <location>
        <begin position="7"/>
        <end position="30"/>
    </location>
</feature>
<dbReference type="SUPFAM" id="SSF56601">
    <property type="entry name" value="beta-lactamase/transpeptidase-like"/>
    <property type="match status" value="1"/>
</dbReference>
<comment type="similarity">
    <text evidence="3">In the C-terminal section; belongs to the transpeptidase family.</text>
</comment>
<keyword evidence="12 32" id="KW-0808">Transferase</keyword>
<evidence type="ECO:0000313" key="32">
    <source>
        <dbReference type="EMBL" id="CDO60918.1"/>
    </source>
</evidence>
<evidence type="ECO:0000256" key="19">
    <source>
        <dbReference type="ARBA" id="ARBA00023136"/>
    </source>
</evidence>
<keyword evidence="20" id="KW-0046">Antibiotic resistance</keyword>
<evidence type="ECO:0000256" key="11">
    <source>
        <dbReference type="ARBA" id="ARBA00022676"/>
    </source>
</evidence>